<evidence type="ECO:0000256" key="2">
    <source>
        <dbReference type="ARBA" id="ARBA00023002"/>
    </source>
</evidence>
<name>A0A1I3Y8M7_9PROT</name>
<evidence type="ECO:0000256" key="3">
    <source>
        <dbReference type="SAM" id="Phobius"/>
    </source>
</evidence>
<dbReference type="OrthoDB" id="9798454at2"/>
<dbReference type="GO" id="GO:0003955">
    <property type="term" value="F:NAD(P)H dehydrogenase (quinone) activity"/>
    <property type="evidence" value="ECO:0007669"/>
    <property type="project" value="TreeGrafter"/>
</dbReference>
<dbReference type="Pfam" id="PF02525">
    <property type="entry name" value="Flavodoxin_2"/>
    <property type="match status" value="1"/>
</dbReference>
<dbReference type="GO" id="GO:0005829">
    <property type="term" value="C:cytosol"/>
    <property type="evidence" value="ECO:0007669"/>
    <property type="project" value="TreeGrafter"/>
</dbReference>
<dbReference type="STRING" id="52441.SAMN05216302_100365"/>
<dbReference type="InterPro" id="IPR003680">
    <property type="entry name" value="Flavodoxin_fold"/>
</dbReference>
<feature type="transmembrane region" description="Helical" evidence="3">
    <location>
        <begin position="125"/>
        <end position="143"/>
    </location>
</feature>
<dbReference type="PANTHER" id="PTHR10204">
    <property type="entry name" value="NAD P H OXIDOREDUCTASE-RELATED"/>
    <property type="match status" value="1"/>
</dbReference>
<sequence>MAKRITVIQGHPDGHARHFCHVLAEEYMKGAKNGRHEVCGIDVAEIDFPLLRTKEDFENAMPVNTIRQAQDAISWANHLVIIYPLWLGTMPALLKAFFEQTLRPGFAFEYGDSGQIPKKLLAGRSARIIVCMGMPAFIYQWIYFAHGLKNLERNILAFSGIGPIKSTLIGSIENMSEGRRIRWLTKIRKFGECGN</sequence>
<dbReference type="Proteomes" id="UP000199533">
    <property type="component" value="Unassembled WGS sequence"/>
</dbReference>
<keyword evidence="3" id="KW-0812">Transmembrane</keyword>
<gene>
    <name evidence="5" type="ORF">SAMN05216302_100365</name>
</gene>
<dbReference type="RefSeq" id="WP_090697013.1">
    <property type="nucleotide sequence ID" value="NZ_FOSP01000003.1"/>
</dbReference>
<protein>
    <submittedName>
        <fullName evidence="5">Putative NADPH-quinone reductase (Modulator of drug activity B)</fullName>
    </submittedName>
</protein>
<dbReference type="InterPro" id="IPR051545">
    <property type="entry name" value="NAD(P)H_dehydrogenase_qn"/>
</dbReference>
<accession>A0A1I3Y8M7</accession>
<evidence type="ECO:0000256" key="1">
    <source>
        <dbReference type="ARBA" id="ARBA00006252"/>
    </source>
</evidence>
<keyword evidence="6" id="KW-1185">Reference proteome</keyword>
<reference evidence="6" key="1">
    <citation type="submission" date="2016-10" db="EMBL/GenBank/DDBJ databases">
        <authorList>
            <person name="Varghese N."/>
            <person name="Submissions S."/>
        </authorList>
    </citation>
    <scope>NUCLEOTIDE SEQUENCE [LARGE SCALE GENOMIC DNA]</scope>
    <source>
        <strain evidence="6">Nm69</strain>
    </source>
</reference>
<proteinExistence type="inferred from homology"/>
<dbReference type="SUPFAM" id="SSF52218">
    <property type="entry name" value="Flavoproteins"/>
    <property type="match status" value="1"/>
</dbReference>
<keyword evidence="3" id="KW-1133">Transmembrane helix</keyword>
<keyword evidence="3" id="KW-0472">Membrane</keyword>
<comment type="similarity">
    <text evidence="1">Belongs to the NAD(P)H dehydrogenase (quinone) family.</text>
</comment>
<dbReference type="EMBL" id="FOSP01000003">
    <property type="protein sequence ID" value="SFK27759.1"/>
    <property type="molecule type" value="Genomic_DNA"/>
</dbReference>
<dbReference type="Gene3D" id="3.40.50.360">
    <property type="match status" value="1"/>
</dbReference>
<dbReference type="AlphaFoldDB" id="A0A1I3Y8M7"/>
<evidence type="ECO:0000313" key="6">
    <source>
        <dbReference type="Proteomes" id="UP000199533"/>
    </source>
</evidence>
<keyword evidence="2" id="KW-0560">Oxidoreductase</keyword>
<dbReference type="InterPro" id="IPR029039">
    <property type="entry name" value="Flavoprotein-like_sf"/>
</dbReference>
<evidence type="ECO:0000259" key="4">
    <source>
        <dbReference type="Pfam" id="PF02525"/>
    </source>
</evidence>
<feature type="domain" description="Flavodoxin-like fold" evidence="4">
    <location>
        <begin position="3"/>
        <end position="176"/>
    </location>
</feature>
<organism evidence="5 6">
    <name type="scientific">Nitrosomonas aestuarii</name>
    <dbReference type="NCBI Taxonomy" id="52441"/>
    <lineage>
        <taxon>Bacteria</taxon>
        <taxon>Pseudomonadati</taxon>
        <taxon>Pseudomonadota</taxon>
        <taxon>Betaproteobacteria</taxon>
        <taxon>Nitrosomonadales</taxon>
        <taxon>Nitrosomonadaceae</taxon>
        <taxon>Nitrosomonas</taxon>
    </lineage>
</organism>
<dbReference type="PANTHER" id="PTHR10204:SF34">
    <property type="entry name" value="NAD(P)H DEHYDROGENASE [QUINONE] 1 ISOFORM 1"/>
    <property type="match status" value="1"/>
</dbReference>
<evidence type="ECO:0000313" key="5">
    <source>
        <dbReference type="EMBL" id="SFK27759.1"/>
    </source>
</evidence>